<organism evidence="1 2">
    <name type="scientific">Macroventuria anomochaeta</name>
    <dbReference type="NCBI Taxonomy" id="301207"/>
    <lineage>
        <taxon>Eukaryota</taxon>
        <taxon>Fungi</taxon>
        <taxon>Dikarya</taxon>
        <taxon>Ascomycota</taxon>
        <taxon>Pezizomycotina</taxon>
        <taxon>Dothideomycetes</taxon>
        <taxon>Pleosporomycetidae</taxon>
        <taxon>Pleosporales</taxon>
        <taxon>Pleosporineae</taxon>
        <taxon>Didymellaceae</taxon>
        <taxon>Macroventuria</taxon>
    </lineage>
</organism>
<reference evidence="1" key="1">
    <citation type="journal article" date="2020" name="Stud. Mycol.">
        <title>101 Dothideomycetes genomes: a test case for predicting lifestyles and emergence of pathogens.</title>
        <authorList>
            <person name="Haridas S."/>
            <person name="Albert R."/>
            <person name="Binder M."/>
            <person name="Bloem J."/>
            <person name="Labutti K."/>
            <person name="Salamov A."/>
            <person name="Andreopoulos B."/>
            <person name="Baker S."/>
            <person name="Barry K."/>
            <person name="Bills G."/>
            <person name="Bluhm B."/>
            <person name="Cannon C."/>
            <person name="Castanera R."/>
            <person name="Culley D."/>
            <person name="Daum C."/>
            <person name="Ezra D."/>
            <person name="Gonzalez J."/>
            <person name="Henrissat B."/>
            <person name="Kuo A."/>
            <person name="Liang C."/>
            <person name="Lipzen A."/>
            <person name="Lutzoni F."/>
            <person name="Magnuson J."/>
            <person name="Mondo S."/>
            <person name="Nolan M."/>
            <person name="Ohm R."/>
            <person name="Pangilinan J."/>
            <person name="Park H.-J."/>
            <person name="Ramirez L."/>
            <person name="Alfaro M."/>
            <person name="Sun H."/>
            <person name="Tritt A."/>
            <person name="Yoshinaga Y."/>
            <person name="Zwiers L.-H."/>
            <person name="Turgeon B."/>
            <person name="Goodwin S."/>
            <person name="Spatafora J."/>
            <person name="Crous P."/>
            <person name="Grigoriev I."/>
        </authorList>
    </citation>
    <scope>NUCLEOTIDE SEQUENCE</scope>
    <source>
        <strain evidence="1">CBS 525.71</strain>
    </source>
</reference>
<comment type="caution">
    <text evidence="1">The sequence shown here is derived from an EMBL/GenBank/DDBJ whole genome shotgun (WGS) entry which is preliminary data.</text>
</comment>
<gene>
    <name evidence="1" type="ORF">BU25DRAFT_488625</name>
</gene>
<evidence type="ECO:0000313" key="1">
    <source>
        <dbReference type="EMBL" id="KAF2631207.1"/>
    </source>
</evidence>
<sequence length="228" mass="25226">MPYILIHPLPPPRHNPYYPSLPTFTTSSRAIAHFFYSHGWRARHVYISSPPSPDGSSATASPTGSPSSSHSLSLSTTSLGYIDAFTLSLSRASLPDDEALCCRASTGSSILSCGAIIELHCYAIPINKSIFHGPSATKLQIKHFLWYAHPHISFEVSGGVVDLHLPNQEAMALQKEADEEFWRTERKTLRIKNRKAREAREKANEAVKDIREALKAFKEKRGGRGSGR</sequence>
<name>A0ACB6SDM6_9PLEO</name>
<dbReference type="EMBL" id="MU006705">
    <property type="protein sequence ID" value="KAF2631207.1"/>
    <property type="molecule type" value="Genomic_DNA"/>
</dbReference>
<evidence type="ECO:0000313" key="2">
    <source>
        <dbReference type="Proteomes" id="UP000799754"/>
    </source>
</evidence>
<keyword evidence="2" id="KW-1185">Reference proteome</keyword>
<dbReference type="Proteomes" id="UP000799754">
    <property type="component" value="Unassembled WGS sequence"/>
</dbReference>
<proteinExistence type="predicted"/>
<accession>A0ACB6SDM6</accession>
<protein>
    <submittedName>
        <fullName evidence="1">Uncharacterized protein</fullName>
    </submittedName>
</protein>